<dbReference type="PANTHER" id="PTHR43133:SF8">
    <property type="entry name" value="RNA POLYMERASE SIGMA FACTOR HI_1459-RELATED"/>
    <property type="match status" value="1"/>
</dbReference>
<evidence type="ECO:0000256" key="5">
    <source>
        <dbReference type="ARBA" id="ARBA00023163"/>
    </source>
</evidence>
<dbReference type="Pfam" id="PF04542">
    <property type="entry name" value="Sigma70_r2"/>
    <property type="match status" value="1"/>
</dbReference>
<comment type="caution">
    <text evidence="8">The sequence shown here is derived from an EMBL/GenBank/DDBJ whole genome shotgun (WGS) entry which is preliminary data.</text>
</comment>
<comment type="similarity">
    <text evidence="1">Belongs to the sigma-70 factor family. ECF subfamily.</text>
</comment>
<sequence length="240" mass="28093">MYNELREGSMDHKEKKSHVSEEVLVEFYPRLRQYCHFLTQSSWDGEDLAQEALLKVWKKYGSNEDVTSSLLNKVAHNHWVDTLRKRGKETVERVPEKALDEMIQVDNRDETIQLLLNILTPKQVIMFTLKEGFQYQLSEIADLLQTTETAVKATIHRAKQKLEKRESLNRNPLVDQYWDNEERGRIETVVHEALTRQDPTIIIKSIPSIHSLKKEHTNPIFSMHKLRHFTSPSSFARMAA</sequence>
<evidence type="ECO:0000256" key="1">
    <source>
        <dbReference type="ARBA" id="ARBA00010641"/>
    </source>
</evidence>
<keyword evidence="4" id="KW-0238">DNA-binding</keyword>
<dbReference type="Gene3D" id="1.10.10.10">
    <property type="entry name" value="Winged helix-like DNA-binding domain superfamily/Winged helix DNA-binding domain"/>
    <property type="match status" value="1"/>
</dbReference>
<dbReference type="InterPro" id="IPR039425">
    <property type="entry name" value="RNA_pol_sigma-70-like"/>
</dbReference>
<keyword evidence="2" id="KW-0805">Transcription regulation</keyword>
<dbReference type="PANTHER" id="PTHR43133">
    <property type="entry name" value="RNA POLYMERASE ECF-TYPE SIGMA FACTO"/>
    <property type="match status" value="1"/>
</dbReference>
<name>A0ABW4LSY9_9BACI</name>
<evidence type="ECO:0000256" key="3">
    <source>
        <dbReference type="ARBA" id="ARBA00023082"/>
    </source>
</evidence>
<proteinExistence type="inferred from homology"/>
<feature type="domain" description="RNA polymerase sigma factor 70 region 4 type 2" evidence="7">
    <location>
        <begin position="111"/>
        <end position="162"/>
    </location>
</feature>
<dbReference type="InterPro" id="IPR013324">
    <property type="entry name" value="RNA_pol_sigma_r3/r4-like"/>
</dbReference>
<gene>
    <name evidence="8" type="ORF">ACFSCX_16870</name>
</gene>
<reference evidence="9" key="1">
    <citation type="journal article" date="2019" name="Int. J. Syst. Evol. Microbiol.">
        <title>The Global Catalogue of Microorganisms (GCM) 10K type strain sequencing project: providing services to taxonomists for standard genome sequencing and annotation.</title>
        <authorList>
            <consortium name="The Broad Institute Genomics Platform"/>
            <consortium name="The Broad Institute Genome Sequencing Center for Infectious Disease"/>
            <person name="Wu L."/>
            <person name="Ma J."/>
        </authorList>
    </citation>
    <scope>NUCLEOTIDE SEQUENCE [LARGE SCALE GENOMIC DNA]</scope>
    <source>
        <strain evidence="9">CCUG 49339</strain>
    </source>
</reference>
<dbReference type="InterPro" id="IPR014284">
    <property type="entry name" value="RNA_pol_sigma-70_dom"/>
</dbReference>
<evidence type="ECO:0000313" key="9">
    <source>
        <dbReference type="Proteomes" id="UP001597214"/>
    </source>
</evidence>
<evidence type="ECO:0000259" key="6">
    <source>
        <dbReference type="Pfam" id="PF04542"/>
    </source>
</evidence>
<protein>
    <submittedName>
        <fullName evidence="8">Sigma-70 family RNA polymerase sigma factor</fullName>
    </submittedName>
</protein>
<keyword evidence="5" id="KW-0804">Transcription</keyword>
<dbReference type="InterPro" id="IPR036388">
    <property type="entry name" value="WH-like_DNA-bd_sf"/>
</dbReference>
<evidence type="ECO:0000256" key="4">
    <source>
        <dbReference type="ARBA" id="ARBA00023125"/>
    </source>
</evidence>
<feature type="domain" description="RNA polymerase sigma-70 region 2" evidence="6">
    <location>
        <begin position="27"/>
        <end position="88"/>
    </location>
</feature>
<accession>A0ABW4LSY9</accession>
<organism evidence="8 9">
    <name type="scientific">Bacillus salitolerans</name>
    <dbReference type="NCBI Taxonomy" id="1437434"/>
    <lineage>
        <taxon>Bacteria</taxon>
        <taxon>Bacillati</taxon>
        <taxon>Bacillota</taxon>
        <taxon>Bacilli</taxon>
        <taxon>Bacillales</taxon>
        <taxon>Bacillaceae</taxon>
        <taxon>Bacillus</taxon>
    </lineage>
</organism>
<dbReference type="InterPro" id="IPR013249">
    <property type="entry name" value="RNA_pol_sigma70_r4_t2"/>
</dbReference>
<evidence type="ECO:0000256" key="2">
    <source>
        <dbReference type="ARBA" id="ARBA00023015"/>
    </source>
</evidence>
<keyword evidence="3" id="KW-0731">Sigma factor</keyword>
<keyword evidence="9" id="KW-1185">Reference proteome</keyword>
<dbReference type="Proteomes" id="UP001597214">
    <property type="component" value="Unassembled WGS sequence"/>
</dbReference>
<evidence type="ECO:0000313" key="8">
    <source>
        <dbReference type="EMBL" id="MFD1738202.1"/>
    </source>
</evidence>
<dbReference type="SUPFAM" id="SSF88659">
    <property type="entry name" value="Sigma3 and sigma4 domains of RNA polymerase sigma factors"/>
    <property type="match status" value="1"/>
</dbReference>
<dbReference type="InterPro" id="IPR007627">
    <property type="entry name" value="RNA_pol_sigma70_r2"/>
</dbReference>
<dbReference type="Pfam" id="PF08281">
    <property type="entry name" value="Sigma70_r4_2"/>
    <property type="match status" value="1"/>
</dbReference>
<dbReference type="NCBIfam" id="TIGR02937">
    <property type="entry name" value="sigma70-ECF"/>
    <property type="match status" value="1"/>
</dbReference>
<dbReference type="RefSeq" id="WP_377929414.1">
    <property type="nucleotide sequence ID" value="NZ_JBHUEM010000039.1"/>
</dbReference>
<dbReference type="Gene3D" id="1.10.1740.10">
    <property type="match status" value="1"/>
</dbReference>
<dbReference type="InterPro" id="IPR013325">
    <property type="entry name" value="RNA_pol_sigma_r2"/>
</dbReference>
<dbReference type="EMBL" id="JBHUEM010000039">
    <property type="protein sequence ID" value="MFD1738202.1"/>
    <property type="molecule type" value="Genomic_DNA"/>
</dbReference>
<evidence type="ECO:0000259" key="7">
    <source>
        <dbReference type="Pfam" id="PF08281"/>
    </source>
</evidence>
<dbReference type="SUPFAM" id="SSF88946">
    <property type="entry name" value="Sigma2 domain of RNA polymerase sigma factors"/>
    <property type="match status" value="1"/>
</dbReference>